<protein>
    <submittedName>
        <fullName evidence="2">Uncharacterized protein</fullName>
    </submittedName>
</protein>
<dbReference type="Proteomes" id="UP001283361">
    <property type="component" value="Unassembled WGS sequence"/>
</dbReference>
<dbReference type="EMBL" id="JAWDGP010000286">
    <property type="protein sequence ID" value="KAK3801715.1"/>
    <property type="molecule type" value="Genomic_DNA"/>
</dbReference>
<reference evidence="2" key="1">
    <citation type="journal article" date="2023" name="G3 (Bethesda)">
        <title>A reference genome for the long-term kleptoplast-retaining sea slug Elysia crispata morphotype clarki.</title>
        <authorList>
            <person name="Eastman K.E."/>
            <person name="Pendleton A.L."/>
            <person name="Shaikh M.A."/>
            <person name="Suttiyut T."/>
            <person name="Ogas R."/>
            <person name="Tomko P."/>
            <person name="Gavelis G."/>
            <person name="Widhalm J.R."/>
            <person name="Wisecaver J.H."/>
        </authorList>
    </citation>
    <scope>NUCLEOTIDE SEQUENCE</scope>
    <source>
        <strain evidence="2">ECLA1</strain>
    </source>
</reference>
<evidence type="ECO:0000256" key="1">
    <source>
        <dbReference type="SAM" id="MobiDB-lite"/>
    </source>
</evidence>
<name>A0AAE1B9D4_9GAST</name>
<keyword evidence="3" id="KW-1185">Reference proteome</keyword>
<proteinExistence type="predicted"/>
<feature type="compositionally biased region" description="Low complexity" evidence="1">
    <location>
        <begin position="237"/>
        <end position="248"/>
    </location>
</feature>
<evidence type="ECO:0000313" key="3">
    <source>
        <dbReference type="Proteomes" id="UP001283361"/>
    </source>
</evidence>
<accession>A0AAE1B9D4</accession>
<dbReference type="AlphaFoldDB" id="A0AAE1B9D4"/>
<gene>
    <name evidence="2" type="ORF">RRG08_033899</name>
</gene>
<feature type="region of interest" description="Disordered" evidence="1">
    <location>
        <begin position="184"/>
        <end position="248"/>
    </location>
</feature>
<organism evidence="2 3">
    <name type="scientific">Elysia crispata</name>
    <name type="common">lettuce slug</name>
    <dbReference type="NCBI Taxonomy" id="231223"/>
    <lineage>
        <taxon>Eukaryota</taxon>
        <taxon>Metazoa</taxon>
        <taxon>Spiralia</taxon>
        <taxon>Lophotrochozoa</taxon>
        <taxon>Mollusca</taxon>
        <taxon>Gastropoda</taxon>
        <taxon>Heterobranchia</taxon>
        <taxon>Euthyneura</taxon>
        <taxon>Panpulmonata</taxon>
        <taxon>Sacoglossa</taxon>
        <taxon>Placobranchoidea</taxon>
        <taxon>Plakobranchidae</taxon>
        <taxon>Elysia</taxon>
    </lineage>
</organism>
<evidence type="ECO:0000313" key="2">
    <source>
        <dbReference type="EMBL" id="KAK3801715.1"/>
    </source>
</evidence>
<sequence length="289" mass="32502">MLDIGQIREMCREVRATTTRADNSFKVLMSEMRAIRRQEVGLLVKFLAVNRTLQEIKRNIQRPVVKHGGQNKKNRRSFTILQAPEQSRILSDQLIRKNPFPTESTIGNNPKITTQSVPITTNGKGRYTCKLQLRTDIKLQDQMSNSKNFNNEIETINEDSKDGLCFIQERKISKNYDKQVETDVGRFHDGDDGSAGSDRAVHGRSRPCSYDMVLSRRESGYSSSSDMDYKSKGRTRSWSSSSYSSTLSSFSSSSLSLVLSPSMMTSRNSFSSQLTLSPSISASSSSLMF</sequence>
<comment type="caution">
    <text evidence="2">The sequence shown here is derived from an EMBL/GenBank/DDBJ whole genome shotgun (WGS) entry which is preliminary data.</text>
</comment>